<organism evidence="1 2">
    <name type="scientific">Halochromatium salexigens</name>
    <name type="common">Chromatium salexigens</name>
    <dbReference type="NCBI Taxonomy" id="49447"/>
    <lineage>
        <taxon>Bacteria</taxon>
        <taxon>Pseudomonadati</taxon>
        <taxon>Pseudomonadota</taxon>
        <taxon>Gammaproteobacteria</taxon>
        <taxon>Chromatiales</taxon>
        <taxon>Chromatiaceae</taxon>
        <taxon>Halochromatium</taxon>
    </lineage>
</organism>
<dbReference type="InterPro" id="IPR015943">
    <property type="entry name" value="WD40/YVTN_repeat-like_dom_sf"/>
</dbReference>
<evidence type="ECO:0000313" key="1">
    <source>
        <dbReference type="EMBL" id="MBK5931199.1"/>
    </source>
</evidence>
<dbReference type="PANTHER" id="PTHR31270">
    <property type="entry name" value="GLUTAMINYL-PEPTIDE CYCLOTRANSFERASE"/>
    <property type="match status" value="1"/>
</dbReference>
<accession>A0AAJ0XFP0</accession>
<gene>
    <name evidence="1" type="ORF">CCR82_11890</name>
</gene>
<protein>
    <submittedName>
        <fullName evidence="1">Glutamine cyclotransferase</fullName>
    </submittedName>
</protein>
<dbReference type="AlphaFoldDB" id="A0AAJ0XFP0"/>
<dbReference type="Gene3D" id="2.130.10.10">
    <property type="entry name" value="YVTN repeat-like/Quinoprotein amine dehydrogenase"/>
    <property type="match status" value="1"/>
</dbReference>
<reference evidence="1" key="2">
    <citation type="journal article" date="2020" name="Microorganisms">
        <title>Osmotic Adaptation and Compatible Solute Biosynthesis of Phototrophic Bacteria as Revealed from Genome Analyses.</title>
        <authorList>
            <person name="Imhoff J.F."/>
            <person name="Rahn T."/>
            <person name="Kunzel S."/>
            <person name="Keller A."/>
            <person name="Neulinger S.C."/>
        </authorList>
    </citation>
    <scope>NUCLEOTIDE SEQUENCE</scope>
    <source>
        <strain evidence="1">DSM 4395</strain>
    </source>
</reference>
<evidence type="ECO:0000313" key="2">
    <source>
        <dbReference type="Proteomes" id="UP001296967"/>
    </source>
</evidence>
<comment type="caution">
    <text evidence="1">The sequence shown here is derived from an EMBL/GenBank/DDBJ whole genome shotgun (WGS) entry which is preliminary data.</text>
</comment>
<dbReference type="Proteomes" id="UP001296967">
    <property type="component" value="Unassembled WGS sequence"/>
</dbReference>
<dbReference type="EMBL" id="NHSF01000059">
    <property type="protein sequence ID" value="MBK5931199.1"/>
    <property type="molecule type" value="Genomic_DNA"/>
</dbReference>
<dbReference type="InterPro" id="IPR011044">
    <property type="entry name" value="Quino_amine_DH_bsu"/>
</dbReference>
<sequence length="255" mass="28769">MIGLLTGLVTGAGVEAAPAFAAPVASARVIARYPHNPDAFTQGLVLADGVLYESTGGYGDSSLRRVDLETGRVLERVDLPARWFGEGITEWRDELIQLTWRAGVGVRYARATLEPRARFAIQGEGWGLTHDGRQWIMSDGSAELRFLDPVDGREQRRVRVMDGDQPVRHLNELEFIDGEVWANVWYRDHLVRIDPADGRVLGYVDLSHLWPDDRQRRHEQVLNGIAVERETGHLLVTGKRWPWLFRIEVTEALAD</sequence>
<proteinExistence type="predicted"/>
<reference evidence="1" key="1">
    <citation type="submission" date="2017-05" db="EMBL/GenBank/DDBJ databases">
        <authorList>
            <person name="Imhoff J.F."/>
            <person name="Rahn T."/>
            <person name="Kuenzel S."/>
            <person name="Neulinger S.C."/>
        </authorList>
    </citation>
    <scope>NUCLEOTIDE SEQUENCE</scope>
    <source>
        <strain evidence="1">DSM 4395</strain>
    </source>
</reference>
<dbReference type="Pfam" id="PF05096">
    <property type="entry name" value="Glu_cyclase_2"/>
    <property type="match status" value="1"/>
</dbReference>
<dbReference type="InterPro" id="IPR007788">
    <property type="entry name" value="QCT"/>
</dbReference>
<keyword evidence="2" id="KW-1185">Reference proteome</keyword>
<dbReference type="PANTHER" id="PTHR31270:SF1">
    <property type="entry name" value="GLUTAMINYL-PEPTIDE CYCLOTRANSFERASE"/>
    <property type="match status" value="1"/>
</dbReference>
<name>A0AAJ0XFP0_HALSE</name>
<dbReference type="GO" id="GO:0016603">
    <property type="term" value="F:glutaminyl-peptide cyclotransferase activity"/>
    <property type="evidence" value="ECO:0007669"/>
    <property type="project" value="InterPro"/>
</dbReference>
<dbReference type="SUPFAM" id="SSF50969">
    <property type="entry name" value="YVTN repeat-like/Quinoprotein amine dehydrogenase"/>
    <property type="match status" value="1"/>
</dbReference>